<feature type="domain" description="BTB" evidence="2">
    <location>
        <begin position="204"/>
        <end position="311"/>
    </location>
</feature>
<dbReference type="AlphaFoldDB" id="A0AAW0END9"/>
<reference evidence="3 4" key="1">
    <citation type="journal article" date="2021" name="MBio">
        <title>A New Model Trypanosomatid, Novymonas esmeraldas: Genomic Perception of Its 'Candidatus Pandoraea novymonadis' Endosymbiont.</title>
        <authorList>
            <person name="Zakharova A."/>
            <person name="Saura A."/>
            <person name="Butenko A."/>
            <person name="Podesvova L."/>
            <person name="Warmusova S."/>
            <person name="Kostygov A.Y."/>
            <person name="Nenarokova A."/>
            <person name="Lukes J."/>
            <person name="Opperdoes F.R."/>
            <person name="Yurchenko V."/>
        </authorList>
    </citation>
    <scope>NUCLEOTIDE SEQUENCE [LARGE SCALE GENOMIC DNA]</scope>
    <source>
        <strain evidence="3 4">E262AT.01</strain>
    </source>
</reference>
<dbReference type="GO" id="GO:0051260">
    <property type="term" value="P:protein homooligomerization"/>
    <property type="evidence" value="ECO:0007669"/>
    <property type="project" value="InterPro"/>
</dbReference>
<evidence type="ECO:0000256" key="1">
    <source>
        <dbReference type="SAM" id="MobiDB-lite"/>
    </source>
</evidence>
<dbReference type="InterPro" id="IPR043136">
    <property type="entry name" value="B30.2/SPRY_sf"/>
</dbReference>
<dbReference type="CDD" id="cd18316">
    <property type="entry name" value="BTB_POZ_KCTD-like"/>
    <property type="match status" value="1"/>
</dbReference>
<dbReference type="SMART" id="SM00225">
    <property type="entry name" value="BTB"/>
    <property type="match status" value="1"/>
</dbReference>
<name>A0AAW0END9_9TRYP</name>
<dbReference type="EMBL" id="JAECZO010000060">
    <property type="protein sequence ID" value="KAK7195703.1"/>
    <property type="molecule type" value="Genomic_DNA"/>
</dbReference>
<dbReference type="InterPro" id="IPR011333">
    <property type="entry name" value="SKP1/BTB/POZ_sf"/>
</dbReference>
<dbReference type="Gene3D" id="3.30.710.10">
    <property type="entry name" value="Potassium Channel Kv1.1, Chain A"/>
    <property type="match status" value="1"/>
</dbReference>
<evidence type="ECO:0000313" key="3">
    <source>
        <dbReference type="EMBL" id="KAK7195703.1"/>
    </source>
</evidence>
<dbReference type="PANTHER" id="PTHR14499:SF143">
    <property type="entry name" value="BTB DOMAIN-CONTAINING PROTEIN"/>
    <property type="match status" value="1"/>
</dbReference>
<accession>A0AAW0END9</accession>
<feature type="region of interest" description="Disordered" evidence="1">
    <location>
        <begin position="1"/>
        <end position="141"/>
    </location>
</feature>
<sequence length="473" mass="52517">MPPPSAVAKGNGERGGRRGGHGRRPQQRRERKRVRDTTPATTVALSREASDAPPYPALTTTASQSAPRGGIVDVAPEHSSASGTPAGRDSVRDPQSTTSSLADGADEGSVDDDDSDPSGLVRSLTAPGSTSSDAAGHASKEETAARLLQQSRGAAQSIQAQVESCVSRFKLMETRLDALLKERQEVKPKVEEVVQSRQLERYMEVVSLNVGGERFTVPLSTLLSKDAPNYFHILLGAEETGWVAPVFKDEHDTIFIDRDPTCFKYIVDYLRGYHYFNLLKEDSLQRLKVDASYYQLPGLLSMLGEVDRDAELQFSPGPGVSHERNRLRVVYGVAVVGDVSLVTGRHTITYEVKVADYVGFGLVSDSCVNTDQEFHKIPDCCVYYMSGVFYTNYPYHRKEESLERFENGDFVTVKVDLEKGYVEYVLKNSRKMVSLGRARRLRFATTMKLASRVRIVPPEEVRRRLPAVHYTFE</sequence>
<evidence type="ECO:0000313" key="4">
    <source>
        <dbReference type="Proteomes" id="UP001430356"/>
    </source>
</evidence>
<comment type="caution">
    <text evidence="3">The sequence shown here is derived from an EMBL/GenBank/DDBJ whole genome shotgun (WGS) entry which is preliminary data.</text>
</comment>
<dbReference type="Gene3D" id="2.60.120.920">
    <property type="match status" value="1"/>
</dbReference>
<feature type="compositionally biased region" description="Basic residues" evidence="1">
    <location>
        <begin position="17"/>
        <end position="34"/>
    </location>
</feature>
<keyword evidence="4" id="KW-1185">Reference proteome</keyword>
<feature type="compositionally biased region" description="Acidic residues" evidence="1">
    <location>
        <begin position="104"/>
        <end position="116"/>
    </location>
</feature>
<dbReference type="PANTHER" id="PTHR14499">
    <property type="entry name" value="POTASSIUM CHANNEL TETRAMERIZATION DOMAIN-CONTAINING"/>
    <property type="match status" value="1"/>
</dbReference>
<dbReference type="InterPro" id="IPR013320">
    <property type="entry name" value="ConA-like_dom_sf"/>
</dbReference>
<evidence type="ECO:0000259" key="2">
    <source>
        <dbReference type="SMART" id="SM00225"/>
    </source>
</evidence>
<organism evidence="3 4">
    <name type="scientific">Novymonas esmeraldas</name>
    <dbReference type="NCBI Taxonomy" id="1808958"/>
    <lineage>
        <taxon>Eukaryota</taxon>
        <taxon>Discoba</taxon>
        <taxon>Euglenozoa</taxon>
        <taxon>Kinetoplastea</taxon>
        <taxon>Metakinetoplastina</taxon>
        <taxon>Trypanosomatida</taxon>
        <taxon>Trypanosomatidae</taxon>
        <taxon>Novymonas</taxon>
    </lineage>
</organism>
<protein>
    <submittedName>
        <fullName evidence="3">BTB/POZ domain containing protein</fullName>
    </submittedName>
</protein>
<proteinExistence type="predicted"/>
<dbReference type="Pfam" id="PF02214">
    <property type="entry name" value="BTB_2"/>
    <property type="match status" value="1"/>
</dbReference>
<gene>
    <name evidence="3" type="ORF">NESM_000500600</name>
</gene>
<dbReference type="InterPro" id="IPR003131">
    <property type="entry name" value="T1-type_BTB"/>
</dbReference>
<dbReference type="SUPFAM" id="SSF49899">
    <property type="entry name" value="Concanavalin A-like lectins/glucanases"/>
    <property type="match status" value="1"/>
</dbReference>
<dbReference type="Proteomes" id="UP001430356">
    <property type="component" value="Unassembled WGS sequence"/>
</dbReference>
<dbReference type="SUPFAM" id="SSF54695">
    <property type="entry name" value="POZ domain"/>
    <property type="match status" value="1"/>
</dbReference>
<dbReference type="InterPro" id="IPR000210">
    <property type="entry name" value="BTB/POZ_dom"/>
</dbReference>